<feature type="compositionally biased region" description="Basic and acidic residues" evidence="1">
    <location>
        <begin position="24"/>
        <end position="45"/>
    </location>
</feature>
<keyword evidence="3" id="KW-1185">Reference proteome</keyword>
<organism evidence="2 3">
    <name type="scientific">Blattamonas nauphoetae</name>
    <dbReference type="NCBI Taxonomy" id="2049346"/>
    <lineage>
        <taxon>Eukaryota</taxon>
        <taxon>Metamonada</taxon>
        <taxon>Preaxostyla</taxon>
        <taxon>Oxymonadida</taxon>
        <taxon>Blattamonas</taxon>
    </lineage>
</organism>
<protein>
    <submittedName>
        <fullName evidence="2">Uncharacterized protein</fullName>
    </submittedName>
</protein>
<name>A0ABQ9YHQ2_9EUKA</name>
<sequence>MASTPLRSCLVSTPRSTPGSSERSTPRVRFDEKNLKQIESEKRESPYGTMLIDDPPTPFIRWTEGRVQQVPFRNSPLSHSPLVSMNASPLALNSSTNQSPLKMSPATKRSPEQEQVFQEKRAGHYNEYRCLLEARKHKRDRLIKKLKSNSPNDKNSILKLNLLSRTITSMENSPQKREKILKLQESAQSLRSRSWDEGSPSSVSISAKRKKSRKDKKTPFNPLVSSSVQTPPTPDTPDSVIRSHSHIGGRNGHILDTPHH</sequence>
<comment type="caution">
    <text evidence="2">The sequence shown here is derived from an EMBL/GenBank/DDBJ whole genome shotgun (WGS) entry which is preliminary data.</text>
</comment>
<proteinExistence type="predicted"/>
<gene>
    <name evidence="2" type="ORF">BLNAU_1800</name>
</gene>
<feature type="compositionally biased region" description="Basic and acidic residues" evidence="1">
    <location>
        <begin position="109"/>
        <end position="119"/>
    </location>
</feature>
<evidence type="ECO:0000313" key="3">
    <source>
        <dbReference type="Proteomes" id="UP001281761"/>
    </source>
</evidence>
<feature type="region of interest" description="Disordered" evidence="1">
    <location>
        <begin position="189"/>
        <end position="260"/>
    </location>
</feature>
<dbReference type="Pfam" id="PF04979">
    <property type="entry name" value="IPP-2"/>
    <property type="match status" value="1"/>
</dbReference>
<feature type="compositionally biased region" description="Polar residues" evidence="1">
    <location>
        <begin position="91"/>
        <end position="101"/>
    </location>
</feature>
<accession>A0ABQ9YHQ2</accession>
<dbReference type="EMBL" id="JARBJD010000007">
    <property type="protein sequence ID" value="KAK2963267.1"/>
    <property type="molecule type" value="Genomic_DNA"/>
</dbReference>
<feature type="region of interest" description="Disordered" evidence="1">
    <location>
        <begin position="1"/>
        <end position="53"/>
    </location>
</feature>
<evidence type="ECO:0000256" key="1">
    <source>
        <dbReference type="SAM" id="MobiDB-lite"/>
    </source>
</evidence>
<dbReference type="InterPro" id="IPR007062">
    <property type="entry name" value="PPI-2"/>
</dbReference>
<feature type="region of interest" description="Disordered" evidence="1">
    <location>
        <begin position="91"/>
        <end position="119"/>
    </location>
</feature>
<dbReference type="Proteomes" id="UP001281761">
    <property type="component" value="Unassembled WGS sequence"/>
</dbReference>
<evidence type="ECO:0000313" key="2">
    <source>
        <dbReference type="EMBL" id="KAK2963267.1"/>
    </source>
</evidence>
<reference evidence="2 3" key="1">
    <citation type="journal article" date="2022" name="bioRxiv">
        <title>Genomics of Preaxostyla Flagellates Illuminates Evolutionary Transitions and the Path Towards Mitochondrial Loss.</title>
        <authorList>
            <person name="Novak L.V.F."/>
            <person name="Treitli S.C."/>
            <person name="Pyrih J."/>
            <person name="Halakuc P."/>
            <person name="Pipaliya S.V."/>
            <person name="Vacek V."/>
            <person name="Brzon O."/>
            <person name="Soukal P."/>
            <person name="Eme L."/>
            <person name="Dacks J.B."/>
            <person name="Karnkowska A."/>
            <person name="Elias M."/>
            <person name="Hampl V."/>
        </authorList>
    </citation>
    <scope>NUCLEOTIDE SEQUENCE [LARGE SCALE GENOMIC DNA]</scope>
    <source>
        <strain evidence="2">NAU3</strain>
        <tissue evidence="2">Gut</tissue>
    </source>
</reference>
<feature type="compositionally biased region" description="Basic residues" evidence="1">
    <location>
        <begin position="207"/>
        <end position="216"/>
    </location>
</feature>
<feature type="compositionally biased region" description="Polar residues" evidence="1">
    <location>
        <begin position="1"/>
        <end position="23"/>
    </location>
</feature>